<sequence length="154" mass="17387">SVSFRQQQKAQGEINMVSVDVPPGYGYCVLVAIFSMFMLFWKAEKVAFARKRHNVKYPTMYSPTNEAFNCYQRAHQNTLENYPQFLALLLIGGLYNPIVTAAAGAIWCIGRIFYALGYYTGDPKKRMNGMFGYLGTLAMLYTTLRFATGLLGVF</sequence>
<evidence type="ECO:0000256" key="23">
    <source>
        <dbReference type="SAM" id="Phobius"/>
    </source>
</evidence>
<dbReference type="Proteomes" id="UP001381693">
    <property type="component" value="Unassembled WGS sequence"/>
</dbReference>
<evidence type="ECO:0000313" key="25">
    <source>
        <dbReference type="Proteomes" id="UP001381693"/>
    </source>
</evidence>
<evidence type="ECO:0000256" key="9">
    <source>
        <dbReference type="ARBA" id="ARBA00023128"/>
    </source>
</evidence>
<comment type="pathway">
    <text evidence="14">Lipid metabolism; leukotriene C4 biosynthesis.</text>
</comment>
<dbReference type="GO" id="GO:0004602">
    <property type="term" value="F:glutathione peroxidase activity"/>
    <property type="evidence" value="ECO:0007669"/>
    <property type="project" value="TreeGrafter"/>
</dbReference>
<comment type="similarity">
    <text evidence="2">Belongs to the MAPEG family.</text>
</comment>
<evidence type="ECO:0000256" key="10">
    <source>
        <dbReference type="ARBA" id="ARBA00023136"/>
    </source>
</evidence>
<dbReference type="GO" id="GO:0004464">
    <property type="term" value="F:leukotriene-C4 synthase activity"/>
    <property type="evidence" value="ECO:0007669"/>
    <property type="project" value="UniProtKB-EC"/>
</dbReference>
<keyword evidence="9" id="KW-0496">Mitochondrion</keyword>
<feature type="transmembrane region" description="Helical" evidence="23">
    <location>
        <begin position="85"/>
        <end position="113"/>
    </location>
</feature>
<dbReference type="GO" id="GO:0005783">
    <property type="term" value="C:endoplasmic reticulum"/>
    <property type="evidence" value="ECO:0007669"/>
    <property type="project" value="TreeGrafter"/>
</dbReference>
<dbReference type="GO" id="GO:0005741">
    <property type="term" value="C:mitochondrial outer membrane"/>
    <property type="evidence" value="ECO:0007669"/>
    <property type="project" value="UniProtKB-SubCell"/>
</dbReference>
<evidence type="ECO:0000256" key="22">
    <source>
        <dbReference type="ARBA" id="ARBA00076908"/>
    </source>
</evidence>
<keyword evidence="10 23" id="KW-0472">Membrane</keyword>
<evidence type="ECO:0000256" key="6">
    <source>
        <dbReference type="ARBA" id="ARBA00022989"/>
    </source>
</evidence>
<keyword evidence="4 23" id="KW-0812">Transmembrane</keyword>
<comment type="catalytic activity">
    <reaction evidence="18">
        <text>leukotriene C4 = leukotriene A4 + glutathione</text>
        <dbReference type="Rhea" id="RHEA:17617"/>
        <dbReference type="ChEBI" id="CHEBI:57463"/>
        <dbReference type="ChEBI" id="CHEBI:57925"/>
        <dbReference type="ChEBI" id="CHEBI:57973"/>
        <dbReference type="EC" id="4.4.1.20"/>
    </reaction>
    <physiologicalReaction direction="right-to-left" evidence="18">
        <dbReference type="Rhea" id="RHEA:17619"/>
    </physiologicalReaction>
</comment>
<organism evidence="24 25">
    <name type="scientific">Halocaridina rubra</name>
    <name type="common">Hawaiian red shrimp</name>
    <dbReference type="NCBI Taxonomy" id="373956"/>
    <lineage>
        <taxon>Eukaryota</taxon>
        <taxon>Metazoa</taxon>
        <taxon>Ecdysozoa</taxon>
        <taxon>Arthropoda</taxon>
        <taxon>Crustacea</taxon>
        <taxon>Multicrustacea</taxon>
        <taxon>Malacostraca</taxon>
        <taxon>Eumalacostraca</taxon>
        <taxon>Eucarida</taxon>
        <taxon>Decapoda</taxon>
        <taxon>Pleocyemata</taxon>
        <taxon>Caridea</taxon>
        <taxon>Atyoidea</taxon>
        <taxon>Atyidae</taxon>
        <taxon>Halocaridina</taxon>
    </lineage>
</organism>
<evidence type="ECO:0000256" key="1">
    <source>
        <dbReference type="ARBA" id="ARBA00004374"/>
    </source>
</evidence>
<feature type="transmembrane region" description="Helical" evidence="23">
    <location>
        <begin position="24"/>
        <end position="43"/>
    </location>
</feature>
<keyword evidence="12" id="KW-0456">Lyase</keyword>
<evidence type="ECO:0000256" key="21">
    <source>
        <dbReference type="ARBA" id="ARBA00075145"/>
    </source>
</evidence>
<evidence type="ECO:0000256" key="15">
    <source>
        <dbReference type="ARBA" id="ARBA00037916"/>
    </source>
</evidence>
<evidence type="ECO:0000256" key="18">
    <source>
        <dbReference type="ARBA" id="ARBA00049298"/>
    </source>
</evidence>
<dbReference type="Gene3D" id="1.20.120.550">
    <property type="entry name" value="Membrane associated eicosanoid/glutathione metabolism-like domain"/>
    <property type="match status" value="1"/>
</dbReference>
<evidence type="ECO:0000256" key="19">
    <source>
        <dbReference type="ARBA" id="ARBA00051411"/>
    </source>
</evidence>
<comment type="catalytic activity">
    <reaction evidence="17">
        <text>(5S)-hydroperoxy-(6E,8Z,11Z,14Z)-eicosatetraenoate + 2 glutathione = (5S)-hydroxy-(6E,8Z,11Z,14Z)-eicosatetraenoate + glutathione disulfide + H2O</text>
        <dbReference type="Rhea" id="RHEA:48620"/>
        <dbReference type="ChEBI" id="CHEBI:15377"/>
        <dbReference type="ChEBI" id="CHEBI:57450"/>
        <dbReference type="ChEBI" id="CHEBI:57925"/>
        <dbReference type="ChEBI" id="CHEBI:58297"/>
        <dbReference type="ChEBI" id="CHEBI:90632"/>
    </reaction>
    <physiologicalReaction direction="left-to-right" evidence="17">
        <dbReference type="Rhea" id="RHEA:48621"/>
    </physiologicalReaction>
</comment>
<feature type="transmembrane region" description="Helical" evidence="23">
    <location>
        <begin position="133"/>
        <end position="153"/>
    </location>
</feature>
<feature type="non-terminal residue" evidence="24">
    <location>
        <position position="1"/>
    </location>
</feature>
<keyword evidence="7" id="KW-0560">Oxidoreductase</keyword>
<evidence type="ECO:0000313" key="24">
    <source>
        <dbReference type="EMBL" id="KAK7083396.1"/>
    </source>
</evidence>
<dbReference type="InterPro" id="IPR023352">
    <property type="entry name" value="MAPEG-like_dom_sf"/>
</dbReference>
<dbReference type="PANTHER" id="PTHR10250">
    <property type="entry name" value="MICROSOMAL GLUTATHIONE S-TRANSFERASE"/>
    <property type="match status" value="1"/>
</dbReference>
<evidence type="ECO:0000256" key="12">
    <source>
        <dbReference type="ARBA" id="ARBA00023239"/>
    </source>
</evidence>
<comment type="subcellular location">
    <subcellularLocation>
        <location evidence="1">Mitochondrion outer membrane</location>
        <topology evidence="1">Multi-pass membrane protein</topology>
    </subcellularLocation>
</comment>
<protein>
    <recommendedName>
        <fullName evidence="20">Glutathione S-transferase 3, mitochondrial</fullName>
        <ecNumber evidence="16">4.4.1.20</ecNumber>
    </recommendedName>
    <alternativeName>
        <fullName evidence="21">Glutathione peroxidase MGST3</fullName>
    </alternativeName>
    <alternativeName>
        <fullName evidence="22">LTC4 synthase MGST3</fullName>
    </alternativeName>
</protein>
<evidence type="ECO:0000256" key="5">
    <source>
        <dbReference type="ARBA" id="ARBA00022787"/>
    </source>
</evidence>
<dbReference type="AlphaFoldDB" id="A0AAN8XIE0"/>
<dbReference type="PANTHER" id="PTHR10250:SF26">
    <property type="entry name" value="GLUTATHIONE S-TRANSFERASE 3, MITOCHONDRIAL"/>
    <property type="match status" value="1"/>
</dbReference>
<evidence type="ECO:0000256" key="16">
    <source>
        <dbReference type="ARBA" id="ARBA00039056"/>
    </source>
</evidence>
<dbReference type="FunFam" id="1.20.120.550:FF:000004">
    <property type="entry name" value="Microsomal glutathione S-transferase 3"/>
    <property type="match status" value="1"/>
</dbReference>
<dbReference type="EMBL" id="JAXCGZ010003172">
    <property type="protein sequence ID" value="KAK7083396.1"/>
    <property type="molecule type" value="Genomic_DNA"/>
</dbReference>
<evidence type="ECO:0000256" key="2">
    <source>
        <dbReference type="ARBA" id="ARBA00010459"/>
    </source>
</evidence>
<gene>
    <name evidence="24" type="ORF">SK128_012390</name>
</gene>
<dbReference type="GO" id="GO:0006691">
    <property type="term" value="P:leukotriene metabolic process"/>
    <property type="evidence" value="ECO:0007669"/>
    <property type="project" value="UniProtKB-ARBA"/>
</dbReference>
<proteinExistence type="inferred from homology"/>
<accession>A0AAN8XIE0</accession>
<keyword evidence="6 23" id="KW-1133">Transmembrane helix</keyword>
<evidence type="ECO:0000256" key="17">
    <source>
        <dbReference type="ARBA" id="ARBA00043664"/>
    </source>
</evidence>
<comment type="caution">
    <text evidence="24">The sequence shown here is derived from an EMBL/GenBank/DDBJ whole genome shotgun (WGS) entry which is preliminary data.</text>
</comment>
<dbReference type="EC" id="4.4.1.20" evidence="16"/>
<keyword evidence="8" id="KW-0443">Lipid metabolism</keyword>
<keyword evidence="11" id="KW-0564">Palmitate</keyword>
<comment type="catalytic activity">
    <reaction evidence="19">
        <text>15-deoxy-Delta(12,14)-prostaglandin J2 + glutathione = 15-deoxy-Delta(12,14)-prostaglandin J2-S-(R)-glutathione</text>
        <dbReference type="Rhea" id="RHEA:75963"/>
        <dbReference type="ChEBI" id="CHEBI:57925"/>
        <dbReference type="ChEBI" id="CHEBI:85236"/>
        <dbReference type="ChEBI" id="CHEBI:194498"/>
    </reaction>
    <physiologicalReaction direction="left-to-right" evidence="19">
        <dbReference type="Rhea" id="RHEA:75964"/>
    </physiologicalReaction>
</comment>
<dbReference type="InterPro" id="IPR001129">
    <property type="entry name" value="Membr-assoc_MAPEG"/>
</dbReference>
<evidence type="ECO:0000256" key="11">
    <source>
        <dbReference type="ARBA" id="ARBA00023139"/>
    </source>
</evidence>
<name>A0AAN8XIE0_HALRR</name>
<evidence type="ECO:0000256" key="13">
    <source>
        <dbReference type="ARBA" id="ARBA00023288"/>
    </source>
</evidence>
<keyword evidence="3" id="KW-0808">Transferase</keyword>
<evidence type="ECO:0000256" key="8">
    <source>
        <dbReference type="ARBA" id="ARBA00023098"/>
    </source>
</evidence>
<keyword evidence="5" id="KW-1000">Mitochondrion outer membrane</keyword>
<keyword evidence="13" id="KW-0449">Lipoprotein</keyword>
<dbReference type="GO" id="GO:0004364">
    <property type="term" value="F:glutathione transferase activity"/>
    <property type="evidence" value="ECO:0007669"/>
    <property type="project" value="TreeGrafter"/>
</dbReference>
<evidence type="ECO:0000256" key="14">
    <source>
        <dbReference type="ARBA" id="ARBA00037884"/>
    </source>
</evidence>
<evidence type="ECO:0000256" key="20">
    <source>
        <dbReference type="ARBA" id="ARBA00069748"/>
    </source>
</evidence>
<dbReference type="Pfam" id="PF01124">
    <property type="entry name" value="MAPEG"/>
    <property type="match status" value="1"/>
</dbReference>
<dbReference type="GO" id="GO:0006629">
    <property type="term" value="P:lipid metabolic process"/>
    <property type="evidence" value="ECO:0007669"/>
    <property type="project" value="UniProtKB-KW"/>
</dbReference>
<reference evidence="24 25" key="1">
    <citation type="submission" date="2023-11" db="EMBL/GenBank/DDBJ databases">
        <title>Halocaridina rubra genome assembly.</title>
        <authorList>
            <person name="Smith C."/>
        </authorList>
    </citation>
    <scope>NUCLEOTIDE SEQUENCE [LARGE SCALE GENOMIC DNA]</scope>
    <source>
        <strain evidence="24">EP-1</strain>
        <tissue evidence="24">Whole</tissue>
    </source>
</reference>
<keyword evidence="25" id="KW-1185">Reference proteome</keyword>
<dbReference type="SUPFAM" id="SSF161084">
    <property type="entry name" value="MAPEG domain-like"/>
    <property type="match status" value="1"/>
</dbReference>
<dbReference type="InterPro" id="IPR050997">
    <property type="entry name" value="MAPEG"/>
</dbReference>
<evidence type="ECO:0000256" key="3">
    <source>
        <dbReference type="ARBA" id="ARBA00022679"/>
    </source>
</evidence>
<dbReference type="GO" id="GO:0005635">
    <property type="term" value="C:nuclear envelope"/>
    <property type="evidence" value="ECO:0007669"/>
    <property type="project" value="TreeGrafter"/>
</dbReference>
<evidence type="ECO:0000256" key="4">
    <source>
        <dbReference type="ARBA" id="ARBA00022692"/>
    </source>
</evidence>
<evidence type="ECO:0000256" key="7">
    <source>
        <dbReference type="ARBA" id="ARBA00023002"/>
    </source>
</evidence>
<comment type="pathway">
    <text evidence="15">Lipid metabolism; arachidonate metabolism.</text>
</comment>